<protein>
    <submittedName>
        <fullName evidence="3">Uncharacterized protein</fullName>
    </submittedName>
</protein>
<dbReference type="EMBL" id="MN033547">
    <property type="protein sequence ID" value="QDH87684.1"/>
    <property type="molecule type" value="Genomic_RNA"/>
</dbReference>
<feature type="region of interest" description="Disordered" evidence="1">
    <location>
        <begin position="56"/>
        <end position="85"/>
    </location>
</feature>
<sequence length="85" mass="9017">MKNNTNATYYADLGLAAVVRIVLFCSSLVIIGMCIAGCSIPTIPTLGTVERGQLSPLRLSDGTRNDLPQGGDHEKSDCAPREPGR</sequence>
<name>A0A514D238_9VIRU</name>
<reference evidence="3" key="1">
    <citation type="submission" date="2019-05" db="EMBL/GenBank/DDBJ databases">
        <title>Metatranscriptomic reconstruction reveals RNA viruses with the potential to shape carbon cycling in soil.</title>
        <authorList>
            <person name="Starr E.P."/>
            <person name="Nuccio E."/>
            <person name="Pett-Ridge J."/>
            <person name="Banfield J.F."/>
            <person name="Firestone M.K."/>
        </authorList>
    </citation>
    <scope>NUCLEOTIDE SEQUENCE</scope>
    <source>
        <strain evidence="3">H2_Bulk_35_scaffold_2406_e_1880</strain>
    </source>
</reference>
<organism evidence="3">
    <name type="scientific">Leviviridae sp</name>
    <dbReference type="NCBI Taxonomy" id="2027243"/>
    <lineage>
        <taxon>Viruses</taxon>
        <taxon>Riboviria</taxon>
        <taxon>Orthornavirae</taxon>
        <taxon>Lenarviricota</taxon>
        <taxon>Leviviricetes</taxon>
        <taxon>Norzivirales</taxon>
        <taxon>Fiersviridae</taxon>
    </lineage>
</organism>
<evidence type="ECO:0000313" key="3">
    <source>
        <dbReference type="EMBL" id="QDH87684.1"/>
    </source>
</evidence>
<proteinExistence type="predicted"/>
<keyword evidence="2" id="KW-0472">Membrane</keyword>
<feature type="compositionally biased region" description="Basic and acidic residues" evidence="1">
    <location>
        <begin position="71"/>
        <end position="85"/>
    </location>
</feature>
<evidence type="ECO:0000256" key="2">
    <source>
        <dbReference type="SAM" id="Phobius"/>
    </source>
</evidence>
<feature type="transmembrane region" description="Helical" evidence="2">
    <location>
        <begin position="13"/>
        <end position="36"/>
    </location>
</feature>
<keyword evidence="2" id="KW-1133">Transmembrane helix</keyword>
<gene>
    <name evidence="3" type="ORF">H2Bulk352406e1880_000002</name>
</gene>
<accession>A0A514D238</accession>
<evidence type="ECO:0000256" key="1">
    <source>
        <dbReference type="SAM" id="MobiDB-lite"/>
    </source>
</evidence>
<keyword evidence="2" id="KW-0812">Transmembrane</keyword>